<organism evidence="2 3">
    <name type="scientific">Rhizopus microsporus</name>
    <dbReference type="NCBI Taxonomy" id="58291"/>
    <lineage>
        <taxon>Eukaryota</taxon>
        <taxon>Fungi</taxon>
        <taxon>Fungi incertae sedis</taxon>
        <taxon>Mucoromycota</taxon>
        <taxon>Mucoromycotina</taxon>
        <taxon>Mucoromycetes</taxon>
        <taxon>Mucorales</taxon>
        <taxon>Mucorineae</taxon>
        <taxon>Rhizopodaceae</taxon>
        <taxon>Rhizopus</taxon>
    </lineage>
</organism>
<sequence>MLTKSFKVVTKMLKESATGNNGDGCILTTIATQRIISSSPVETHTEGFTNVQTAQSNRSDPGDPLLEHTMLVPDGLASDQRAPSDHETQQDVDFSRLEIISAHNKNDDLDKNMTHQYYPRQYLNVLRSSIASVFKLIRNFFTAKKKSEIPLLCIATIFRPRSDIGALRRRNVEFTFENNNSSRNHIVLGMTKLWPLNPISIVNIVKKHMQAAGINTGIYGPHSIHSASSTKVAELGNEIDKTKKHINWSLSTNTFERFYYKLPHQQADSKKITDSIFSFRPENHTTSEVRLKSTGVGLGMSSNYVA</sequence>
<protein>
    <recommendedName>
        <fullName evidence="4">Tyr recombinase domain-containing protein</fullName>
    </recommendedName>
</protein>
<evidence type="ECO:0000313" key="3">
    <source>
        <dbReference type="Proteomes" id="UP000242381"/>
    </source>
</evidence>
<proteinExistence type="predicted"/>
<evidence type="ECO:0000313" key="2">
    <source>
        <dbReference type="EMBL" id="ORE20421.1"/>
    </source>
</evidence>
<dbReference type="EMBL" id="KV921294">
    <property type="protein sequence ID" value="ORE20421.1"/>
    <property type="molecule type" value="Genomic_DNA"/>
</dbReference>
<reference evidence="2 3" key="1">
    <citation type="journal article" date="2016" name="Proc. Natl. Acad. Sci. U.S.A.">
        <title>Lipid metabolic changes in an early divergent fungus govern the establishment of a mutualistic symbiosis with endobacteria.</title>
        <authorList>
            <person name="Lastovetsky O.A."/>
            <person name="Gaspar M.L."/>
            <person name="Mondo S.J."/>
            <person name="LaButti K.M."/>
            <person name="Sandor L."/>
            <person name="Grigoriev I.V."/>
            <person name="Henry S.A."/>
            <person name="Pawlowska T.E."/>
        </authorList>
    </citation>
    <scope>NUCLEOTIDE SEQUENCE [LARGE SCALE GENOMIC DNA]</scope>
    <source>
        <strain evidence="2 3">ATCC 11559</strain>
    </source>
</reference>
<dbReference type="AlphaFoldDB" id="A0A1X0S8F6"/>
<feature type="region of interest" description="Disordered" evidence="1">
    <location>
        <begin position="41"/>
        <end position="67"/>
    </location>
</feature>
<dbReference type="Proteomes" id="UP000242381">
    <property type="component" value="Unassembled WGS sequence"/>
</dbReference>
<dbReference type="VEuPathDB" id="FungiDB:BCV72DRAFT_327951"/>
<accession>A0A1X0S8F6</accession>
<feature type="compositionally biased region" description="Polar residues" evidence="1">
    <location>
        <begin position="41"/>
        <end position="59"/>
    </location>
</feature>
<evidence type="ECO:0008006" key="4">
    <source>
        <dbReference type="Google" id="ProtNLM"/>
    </source>
</evidence>
<name>A0A1X0S8F6_RHIZD</name>
<evidence type="ECO:0000256" key="1">
    <source>
        <dbReference type="SAM" id="MobiDB-lite"/>
    </source>
</evidence>
<gene>
    <name evidence="2" type="ORF">BCV71DRAFT_280490</name>
</gene>